<proteinExistence type="predicted"/>
<dbReference type="Proteomes" id="UP001153954">
    <property type="component" value="Unassembled WGS sequence"/>
</dbReference>
<sequence length="145" mass="16423">MVGLTRQKWFPKPFNVDIDDTTLTSTRVLRYLGVIIDYKLSFREHLESACAKPRCGLLNPPLCSGNMAEYPEAKDLLGYDSGNTTAKGSQGDPSLPHGIRSRCTEPTPKQPCEPSELYPTARRNWKEITDYAQRFLKEKISDKDQ</sequence>
<gene>
    <name evidence="2" type="ORF">EEDITHA_LOCUS9428</name>
</gene>
<organism evidence="2 3">
    <name type="scientific">Euphydryas editha</name>
    <name type="common">Edith's checkerspot</name>
    <dbReference type="NCBI Taxonomy" id="104508"/>
    <lineage>
        <taxon>Eukaryota</taxon>
        <taxon>Metazoa</taxon>
        <taxon>Ecdysozoa</taxon>
        <taxon>Arthropoda</taxon>
        <taxon>Hexapoda</taxon>
        <taxon>Insecta</taxon>
        <taxon>Pterygota</taxon>
        <taxon>Neoptera</taxon>
        <taxon>Endopterygota</taxon>
        <taxon>Lepidoptera</taxon>
        <taxon>Glossata</taxon>
        <taxon>Ditrysia</taxon>
        <taxon>Papilionoidea</taxon>
        <taxon>Nymphalidae</taxon>
        <taxon>Nymphalinae</taxon>
        <taxon>Euphydryas</taxon>
    </lineage>
</organism>
<reference evidence="2" key="1">
    <citation type="submission" date="2022-03" db="EMBL/GenBank/DDBJ databases">
        <authorList>
            <person name="Tunstrom K."/>
        </authorList>
    </citation>
    <scope>NUCLEOTIDE SEQUENCE</scope>
</reference>
<comment type="caution">
    <text evidence="2">The sequence shown here is derived from an EMBL/GenBank/DDBJ whole genome shotgun (WGS) entry which is preliminary data.</text>
</comment>
<evidence type="ECO:0000256" key="1">
    <source>
        <dbReference type="SAM" id="MobiDB-lite"/>
    </source>
</evidence>
<keyword evidence="3" id="KW-1185">Reference proteome</keyword>
<feature type="region of interest" description="Disordered" evidence="1">
    <location>
        <begin position="81"/>
        <end position="117"/>
    </location>
</feature>
<accession>A0AAU9U771</accession>
<evidence type="ECO:0000313" key="2">
    <source>
        <dbReference type="EMBL" id="CAH2093798.1"/>
    </source>
</evidence>
<dbReference type="AlphaFoldDB" id="A0AAU9U771"/>
<name>A0AAU9U771_EUPED</name>
<protein>
    <submittedName>
        <fullName evidence="2">Uncharacterized protein</fullName>
    </submittedName>
</protein>
<evidence type="ECO:0000313" key="3">
    <source>
        <dbReference type="Proteomes" id="UP001153954"/>
    </source>
</evidence>
<dbReference type="EMBL" id="CAKOGL010000013">
    <property type="protein sequence ID" value="CAH2093798.1"/>
    <property type="molecule type" value="Genomic_DNA"/>
</dbReference>
<feature type="compositionally biased region" description="Polar residues" evidence="1">
    <location>
        <begin position="81"/>
        <end position="92"/>
    </location>
</feature>